<name>A0A1J5QZ68_9ZZZZ</name>
<protein>
    <submittedName>
        <fullName evidence="1">Uncharacterized protein</fullName>
    </submittedName>
</protein>
<gene>
    <name evidence="1" type="ORF">GALL_330290</name>
</gene>
<sequence>MGGDVVTGNRRVVFARINRRRGDQETLEARPFTEDIRALAESHLTRHVQRAKASRPARRWFAADMAVTNDGDFLQGTLGYSERQEQREFDTDAWSWAKGATHQADAGNEQTVVPFSIDIRPDDRWVAFATAARMQPAMFCSGFERVLNQAVADLGLIATSWEVDLITSRDSVDQWLSGHPDVHFFRRTVKFTNPGRDLDDDRREMQALAARRKTEEFAARYNRTLNARSSEFKSLLEGTETGDLELVLKARGVDTDHVSTFNSTERPDEELITEFANDLQLGMELTLAALRGYLRRRESGGRRTRDLFGD</sequence>
<reference evidence="1" key="1">
    <citation type="submission" date="2016-10" db="EMBL/GenBank/DDBJ databases">
        <title>Sequence of Gallionella enrichment culture.</title>
        <authorList>
            <person name="Poehlein A."/>
            <person name="Muehling M."/>
            <person name="Daniel R."/>
        </authorList>
    </citation>
    <scope>NUCLEOTIDE SEQUENCE</scope>
</reference>
<dbReference type="EMBL" id="MLJW01000565">
    <property type="protein sequence ID" value="OIQ85135.1"/>
    <property type="molecule type" value="Genomic_DNA"/>
</dbReference>
<accession>A0A1J5QZ68</accession>
<comment type="caution">
    <text evidence="1">The sequence shown here is derived from an EMBL/GenBank/DDBJ whole genome shotgun (WGS) entry which is preliminary data.</text>
</comment>
<proteinExistence type="predicted"/>
<evidence type="ECO:0000313" key="1">
    <source>
        <dbReference type="EMBL" id="OIQ85135.1"/>
    </source>
</evidence>
<organism evidence="1">
    <name type="scientific">mine drainage metagenome</name>
    <dbReference type="NCBI Taxonomy" id="410659"/>
    <lineage>
        <taxon>unclassified sequences</taxon>
        <taxon>metagenomes</taxon>
        <taxon>ecological metagenomes</taxon>
    </lineage>
</organism>
<dbReference type="AlphaFoldDB" id="A0A1J5QZ68"/>